<dbReference type="GO" id="GO:0046951">
    <property type="term" value="P:ketone body biosynthetic process"/>
    <property type="evidence" value="ECO:0007669"/>
    <property type="project" value="TreeGrafter"/>
</dbReference>
<dbReference type="CDD" id="cd07938">
    <property type="entry name" value="DRE_TIM_HMGL"/>
    <property type="match status" value="1"/>
</dbReference>
<dbReference type="AlphaFoldDB" id="A0A1T2Z9C0"/>
<dbReference type="FunFam" id="3.20.20.70:FF:000201">
    <property type="entry name" value="Hydroxymethylglutaryl-CoA lyase"/>
    <property type="match status" value="1"/>
</dbReference>
<gene>
    <name evidence="8" type="ORF">BFW87_00385</name>
</gene>
<dbReference type="SUPFAM" id="SSF51569">
    <property type="entry name" value="Aldolase"/>
    <property type="match status" value="1"/>
</dbReference>
<dbReference type="PANTHER" id="PTHR42738:SF7">
    <property type="entry name" value="HYDROXYMETHYLGLUTARYL-COA LYASE"/>
    <property type="match status" value="1"/>
</dbReference>
<dbReference type="PROSITE" id="PS01062">
    <property type="entry name" value="HMG_COA_LYASE"/>
    <property type="match status" value="1"/>
</dbReference>
<name>A0A1T2Z9C0_PSEFL</name>
<evidence type="ECO:0000256" key="1">
    <source>
        <dbReference type="ARBA" id="ARBA00005143"/>
    </source>
</evidence>
<protein>
    <recommendedName>
        <fullName evidence="3">hydroxymethylglutaryl-CoA lyase</fullName>
        <ecNumber evidence="3">4.1.3.4</ecNumber>
    </recommendedName>
</protein>
<evidence type="ECO:0000259" key="7">
    <source>
        <dbReference type="PROSITE" id="PS50991"/>
    </source>
</evidence>
<dbReference type="EMBL" id="MSDF01000001">
    <property type="protein sequence ID" value="OPB00906.1"/>
    <property type="molecule type" value="Genomic_DNA"/>
</dbReference>
<organism evidence="8 9">
    <name type="scientific">Pseudomonas fluorescens</name>
    <dbReference type="NCBI Taxonomy" id="294"/>
    <lineage>
        <taxon>Bacteria</taxon>
        <taxon>Pseudomonadati</taxon>
        <taxon>Pseudomonadota</taxon>
        <taxon>Gammaproteobacteria</taxon>
        <taxon>Pseudomonadales</taxon>
        <taxon>Pseudomonadaceae</taxon>
        <taxon>Pseudomonas</taxon>
    </lineage>
</organism>
<feature type="domain" description="Pyruvate carboxyltransferase" evidence="7">
    <location>
        <begin position="9"/>
        <end position="276"/>
    </location>
</feature>
<evidence type="ECO:0000256" key="4">
    <source>
        <dbReference type="ARBA" id="ARBA00022723"/>
    </source>
</evidence>
<evidence type="ECO:0000256" key="2">
    <source>
        <dbReference type="ARBA" id="ARBA00009405"/>
    </source>
</evidence>
<dbReference type="UniPathway" id="UPA00896">
    <property type="reaction ID" value="UER00863"/>
</dbReference>
<dbReference type="GO" id="GO:0046872">
    <property type="term" value="F:metal ion binding"/>
    <property type="evidence" value="ECO:0007669"/>
    <property type="project" value="UniProtKB-KW"/>
</dbReference>
<dbReference type="EC" id="4.1.3.4" evidence="3"/>
<evidence type="ECO:0000256" key="3">
    <source>
        <dbReference type="ARBA" id="ARBA00012910"/>
    </source>
</evidence>
<comment type="pathway">
    <text evidence="1">Metabolic intermediate metabolism; (S)-3-hydroxy-3-methylglutaryl-CoA degradation; acetoacetate from (S)-3-hydroxy-3-methylglutaryl-CoA: step 1/1.</text>
</comment>
<evidence type="ECO:0000313" key="9">
    <source>
        <dbReference type="Proteomes" id="UP000190965"/>
    </source>
</evidence>
<dbReference type="PROSITE" id="PS50991">
    <property type="entry name" value="PYR_CT"/>
    <property type="match status" value="1"/>
</dbReference>
<dbReference type="NCBIfam" id="NF004283">
    <property type="entry name" value="PRK05692.1"/>
    <property type="match status" value="1"/>
</dbReference>
<accession>A0A1T2Z9C0</accession>
<comment type="catalytic activity">
    <reaction evidence="6">
        <text>(3S)-3-hydroxy-3-methylglutaryl-CoA = acetoacetate + acetyl-CoA</text>
        <dbReference type="Rhea" id="RHEA:24404"/>
        <dbReference type="ChEBI" id="CHEBI:13705"/>
        <dbReference type="ChEBI" id="CHEBI:43074"/>
        <dbReference type="ChEBI" id="CHEBI:57288"/>
        <dbReference type="EC" id="4.1.3.4"/>
    </reaction>
</comment>
<evidence type="ECO:0000256" key="5">
    <source>
        <dbReference type="ARBA" id="ARBA00023239"/>
    </source>
</evidence>
<sequence length="303" mass="31876">MSMSSTQHVRLVEVGARDGLQNEHLILDPGVRVQLLERLARAGLRTIEAGAFVSPRWVPQMAGSDEVFKALPVRADVTWTALVPNIQGLEAAMTAGCREVAVFAAASEAFSQKNINCSIAQSLQRFEAVMVRAREAGVRVRGYVSCVMGCPFTGSVKPEAVAAVSASLYKMGCYEISLGDTIGTGTPAATKALIEACRQVIPVNALAGHFHDTYGMAIANICAALETGVRVFDSSVAGLGGCPYSPGATGNVATEDVLYLLDGLGIEHGVDLDGLIETGEFINAHLGRETASKVARALLAKQQ</sequence>
<comment type="caution">
    <text evidence="8">The sequence shown here is derived from an EMBL/GenBank/DDBJ whole genome shotgun (WGS) entry which is preliminary data.</text>
</comment>
<dbReference type="OrthoDB" id="9784013at2"/>
<dbReference type="Pfam" id="PF00682">
    <property type="entry name" value="HMGL-like"/>
    <property type="match status" value="1"/>
</dbReference>
<dbReference type="GO" id="GO:0004419">
    <property type="term" value="F:hydroxymethylglutaryl-CoA lyase activity"/>
    <property type="evidence" value="ECO:0007669"/>
    <property type="project" value="UniProtKB-EC"/>
</dbReference>
<evidence type="ECO:0000256" key="6">
    <source>
        <dbReference type="ARBA" id="ARBA00049877"/>
    </source>
</evidence>
<dbReference type="InterPro" id="IPR000138">
    <property type="entry name" value="HMG_CoA_lyase_AS"/>
</dbReference>
<keyword evidence="5 8" id="KW-0456">Lyase</keyword>
<dbReference type="InterPro" id="IPR013785">
    <property type="entry name" value="Aldolase_TIM"/>
</dbReference>
<dbReference type="PANTHER" id="PTHR42738">
    <property type="entry name" value="HYDROXYMETHYLGLUTARYL-COA LYASE"/>
    <property type="match status" value="1"/>
</dbReference>
<evidence type="ECO:0000313" key="8">
    <source>
        <dbReference type="EMBL" id="OPB00906.1"/>
    </source>
</evidence>
<dbReference type="InterPro" id="IPR000891">
    <property type="entry name" value="PYR_CT"/>
</dbReference>
<reference evidence="8 9" key="1">
    <citation type="submission" date="2016-12" db="EMBL/GenBank/DDBJ databases">
        <title>Draft genome sequences of seven strains of Pseudomonas fluorescens that produce 4-formylaminooxyvinylglycine.</title>
        <authorList>
            <person name="Okrent R.A."/>
            <person name="Manning V.A."/>
            <person name="Trippe K.M."/>
        </authorList>
    </citation>
    <scope>NUCLEOTIDE SEQUENCE [LARGE SCALE GENOMIC DNA]</scope>
    <source>
        <strain evidence="8 9">P5A</strain>
    </source>
</reference>
<dbReference type="InterPro" id="IPR043594">
    <property type="entry name" value="HMGL"/>
</dbReference>
<dbReference type="Gene3D" id="3.20.20.70">
    <property type="entry name" value="Aldolase class I"/>
    <property type="match status" value="1"/>
</dbReference>
<dbReference type="Proteomes" id="UP000190965">
    <property type="component" value="Unassembled WGS sequence"/>
</dbReference>
<keyword evidence="4" id="KW-0479">Metal-binding</keyword>
<dbReference type="GO" id="GO:0006552">
    <property type="term" value="P:L-leucine catabolic process"/>
    <property type="evidence" value="ECO:0007669"/>
    <property type="project" value="TreeGrafter"/>
</dbReference>
<comment type="similarity">
    <text evidence="2">Belongs to the HMG-CoA lyase family.</text>
</comment>
<proteinExistence type="inferred from homology"/>